<dbReference type="GO" id="GO:0003723">
    <property type="term" value="F:RNA binding"/>
    <property type="evidence" value="ECO:0007669"/>
    <property type="project" value="UniProtKB-KW"/>
</dbReference>
<dbReference type="STRING" id="439481.Aboo_1024"/>
<sequence length="380" mass="43921">MRMQINTKSPVHIGSGSYYTLMDSYMDGNELHRVNLDKLFEGDVELLKKYTKELDRKNLSAIMEILKRGKDRYSAKLKEGVYIKRLEDRIMECIKDSAGDIPYIPGSSLKGFLRTALMVKYLKDNGWYFEISVDGEIREYNLWEAMQRGIHEIGIRKLGDDYEDRRRDRIGSRFEKLVVYTGNVRRNKFRYDAKYDVFKYILVGDFYPESYDIWIDKAIVETRGRRGSYTLLEVVEGKFIGKISLSPQVKSSLGSREYPVLPQKLELLGLREDDLSDIEGAEKKMIAHIKEALDEYVGDIKNFEKSQGKVLAVDGANARIGFGTGSPYKTLWIYMRNNIPREILQRILSAASRHRANIFSYPKSRHVLSDGSSLGWIKLD</sequence>
<dbReference type="RefSeq" id="WP_008086678.1">
    <property type="nucleotide sequence ID" value="NC_013926.1"/>
</dbReference>
<gene>
    <name evidence="8" type="ordered locus">Aboo_1024</name>
</gene>
<reference evidence="8" key="1">
    <citation type="submission" date="2010-02" db="EMBL/GenBank/DDBJ databases">
        <title>Complete sequence of Aciduliprofundum boonei T469.</title>
        <authorList>
            <consortium name="US DOE Joint Genome Institute"/>
            <person name="Lucas S."/>
            <person name="Copeland A."/>
            <person name="Lapidus A."/>
            <person name="Cheng J.-F."/>
            <person name="Bruce D."/>
            <person name="Goodwin L."/>
            <person name="Pitluck S."/>
            <person name="Saunders E."/>
            <person name="Detter J.C."/>
            <person name="Han C."/>
            <person name="Tapia R."/>
            <person name="Land M."/>
            <person name="Hauser L."/>
            <person name="Kyrpides N."/>
            <person name="Mikhailova N."/>
            <person name="Flores G."/>
            <person name="Reysenbach A.-L."/>
            <person name="Woyke T."/>
        </authorList>
    </citation>
    <scope>NUCLEOTIDE SEQUENCE</scope>
    <source>
        <strain evidence="8">T469</strain>
    </source>
</reference>
<feature type="domain" description="CRISPR type III-associated protein" evidence="7">
    <location>
        <begin position="5"/>
        <end position="275"/>
    </location>
</feature>
<name>B5IHF6_ACIB4</name>
<dbReference type="HOGENOM" id="CLU_036878_3_0_2"/>
<dbReference type="InterPro" id="IPR005537">
    <property type="entry name" value="RAMP_III_fam"/>
</dbReference>
<dbReference type="InterPro" id="IPR010173">
    <property type="entry name" value="CRISPR-assoc_Csm5"/>
</dbReference>
<dbReference type="Proteomes" id="UP000001400">
    <property type="component" value="Chromosome"/>
</dbReference>
<dbReference type="KEGG" id="abi:Aboo_1024"/>
<dbReference type="PANTHER" id="PTHR38007:SF1">
    <property type="entry name" value="CRISPR SYSTEM CMS PROTEIN CSM5"/>
    <property type="match status" value="1"/>
</dbReference>
<comment type="function">
    <text evidence="1">This subunit might be involved in maturation of a crRNA intermediate to its mature form.</text>
</comment>
<accession>B5IHF6</accession>
<evidence type="ECO:0000256" key="4">
    <source>
        <dbReference type="ARBA" id="ARBA00022884"/>
    </source>
</evidence>
<dbReference type="AlphaFoldDB" id="B5IHF6"/>
<keyword evidence="5" id="KW-0051">Antiviral defense</keyword>
<dbReference type="OrthoDB" id="86248at2157"/>
<dbReference type="PANTHER" id="PTHR38007">
    <property type="entry name" value="CRISPR SYSTEM CMS PROTEIN CSM5"/>
    <property type="match status" value="1"/>
</dbReference>
<evidence type="ECO:0000256" key="5">
    <source>
        <dbReference type="ARBA" id="ARBA00023118"/>
    </source>
</evidence>
<organism evidence="8 9">
    <name type="scientific">Aciduliprofundum boonei (strain DSM 19572 / T469)</name>
    <dbReference type="NCBI Taxonomy" id="439481"/>
    <lineage>
        <taxon>Archaea</taxon>
        <taxon>Methanobacteriati</taxon>
        <taxon>Thermoplasmatota</taxon>
        <taxon>DHVE2 group</taxon>
        <taxon>Candidatus Aciduliprofundum</taxon>
    </lineage>
</organism>
<proteinExistence type="inferred from homology"/>
<keyword evidence="4" id="KW-0694">RNA-binding</keyword>
<evidence type="ECO:0000256" key="6">
    <source>
        <dbReference type="ARBA" id="ARBA00031720"/>
    </source>
</evidence>
<dbReference type="NCBIfam" id="TIGR01899">
    <property type="entry name" value="cas_TM1807_csm5"/>
    <property type="match status" value="1"/>
</dbReference>
<dbReference type="eggNOG" id="arCOG03718">
    <property type="taxonomic scope" value="Archaea"/>
</dbReference>
<dbReference type="GeneID" id="8827981"/>
<keyword evidence="9" id="KW-1185">Reference proteome</keyword>
<evidence type="ECO:0000259" key="7">
    <source>
        <dbReference type="Pfam" id="PF03787"/>
    </source>
</evidence>
<evidence type="ECO:0000313" key="8">
    <source>
        <dbReference type="EMBL" id="ADD08833.1"/>
    </source>
</evidence>
<dbReference type="Pfam" id="PF03787">
    <property type="entry name" value="RAMPs"/>
    <property type="match status" value="1"/>
</dbReference>
<evidence type="ECO:0000256" key="3">
    <source>
        <dbReference type="ARBA" id="ARBA00016113"/>
    </source>
</evidence>
<evidence type="ECO:0000313" key="9">
    <source>
        <dbReference type="Proteomes" id="UP000001400"/>
    </source>
</evidence>
<dbReference type="GO" id="GO:0051607">
    <property type="term" value="P:defense response to virus"/>
    <property type="evidence" value="ECO:0007669"/>
    <property type="project" value="UniProtKB-KW"/>
</dbReference>
<evidence type="ECO:0000256" key="1">
    <source>
        <dbReference type="ARBA" id="ARBA00003088"/>
    </source>
</evidence>
<protein>
    <recommendedName>
        <fullName evidence="3">CRISPR system Cms protein Csm5</fullName>
    </recommendedName>
    <alternativeName>
        <fullName evidence="6">CRISPR type III A-associated protein Csm5</fullName>
    </alternativeName>
</protein>
<dbReference type="EMBL" id="CP001941">
    <property type="protein sequence ID" value="ADD08833.1"/>
    <property type="molecule type" value="Genomic_DNA"/>
</dbReference>
<evidence type="ECO:0000256" key="2">
    <source>
        <dbReference type="ARBA" id="ARBA00006680"/>
    </source>
</evidence>
<comment type="similarity">
    <text evidence="2">Belongs to the CRISPR-associated Csm5 family.</text>
</comment>